<dbReference type="FunFam" id="1.20.1310.10:FF:000031">
    <property type="entry name" value="Ubiquitin ligase subunit CulD"/>
    <property type="match status" value="1"/>
</dbReference>
<dbReference type="Proteomes" id="UP000011086">
    <property type="component" value="Unassembled WGS sequence"/>
</dbReference>
<dbReference type="Gene3D" id="1.10.10.10">
    <property type="entry name" value="Winged helix-like DNA-binding domain superfamily/Winged helix DNA-binding domain"/>
    <property type="match status" value="1"/>
</dbReference>
<dbReference type="SUPFAM" id="SSF46785">
    <property type="entry name" value="Winged helix' DNA-binding domain"/>
    <property type="match status" value="1"/>
</dbReference>
<dbReference type="Pfam" id="PF26557">
    <property type="entry name" value="Cullin_AB"/>
    <property type="match status" value="1"/>
</dbReference>
<dbReference type="SUPFAM" id="SSF75632">
    <property type="entry name" value="Cullin homology domain"/>
    <property type="match status" value="1"/>
</dbReference>
<feature type="domain" description="Cullin family profile" evidence="7">
    <location>
        <begin position="536"/>
        <end position="795"/>
    </location>
</feature>
<dbReference type="InterPro" id="IPR045093">
    <property type="entry name" value="Cullin"/>
</dbReference>
<dbReference type="Pfam" id="PF00888">
    <property type="entry name" value="Cullin"/>
    <property type="match status" value="1"/>
</dbReference>
<evidence type="ECO:0000256" key="2">
    <source>
        <dbReference type="ARBA" id="ARBA00022499"/>
    </source>
</evidence>
<keyword evidence="2" id="KW-1017">Isopeptide bond</keyword>
<name>A0AA97P4T3_PYRO3</name>
<organism evidence="8">
    <name type="scientific">Pyricularia oryzae (strain Y34)</name>
    <name type="common">Rice blast fungus</name>
    <name type="synonym">Magnaporthe oryzae</name>
    <dbReference type="NCBI Taxonomy" id="1143189"/>
    <lineage>
        <taxon>Eukaryota</taxon>
        <taxon>Fungi</taxon>
        <taxon>Dikarya</taxon>
        <taxon>Ascomycota</taxon>
        <taxon>Pezizomycotina</taxon>
        <taxon>Sordariomycetes</taxon>
        <taxon>Sordariomycetidae</taxon>
        <taxon>Magnaporthales</taxon>
        <taxon>Pyriculariaceae</taxon>
        <taxon>Pyricularia</taxon>
    </lineage>
</organism>
<gene>
    <name evidence="8" type="ORF">OOU_Y34scaffold00240g35</name>
</gene>
<evidence type="ECO:0000256" key="1">
    <source>
        <dbReference type="ARBA" id="ARBA00006019"/>
    </source>
</evidence>
<dbReference type="GO" id="GO:0006511">
    <property type="term" value="P:ubiquitin-dependent protein catabolic process"/>
    <property type="evidence" value="ECO:0007669"/>
    <property type="project" value="InterPro"/>
</dbReference>
<dbReference type="SUPFAM" id="SSF74788">
    <property type="entry name" value="Cullin repeat-like"/>
    <property type="match status" value="1"/>
</dbReference>
<dbReference type="GO" id="GO:0031625">
    <property type="term" value="F:ubiquitin protein ligase binding"/>
    <property type="evidence" value="ECO:0007669"/>
    <property type="project" value="InterPro"/>
</dbReference>
<dbReference type="SMART" id="SM00884">
    <property type="entry name" value="Cullin_Nedd8"/>
    <property type="match status" value="1"/>
</dbReference>
<dbReference type="Gene3D" id="3.30.230.130">
    <property type="entry name" value="Cullin, Chain C, Domain 2"/>
    <property type="match status" value="1"/>
</dbReference>
<dbReference type="InterPro" id="IPR016158">
    <property type="entry name" value="Cullin_homology"/>
</dbReference>
<dbReference type="InterPro" id="IPR059120">
    <property type="entry name" value="Cullin-like_AB"/>
</dbReference>
<feature type="compositionally biased region" description="Polar residues" evidence="6">
    <location>
        <begin position="81"/>
        <end position="90"/>
    </location>
</feature>
<evidence type="ECO:0000259" key="7">
    <source>
        <dbReference type="PROSITE" id="PS50069"/>
    </source>
</evidence>
<sequence length="921" mass="104265">MPFGGTYFKVELMAGLIAYRAVMDHWQPSSCQTGKDPKANKNRKNPYYDFTTSISPPFRSIQDLTGFMLPTYNIGDGAAAATSSPPSQGQPKRRHRVDSNPLAYWGGPPADHDPDPKRIRPEQPGSTTMSAKAFGKRPATDGNMAGFGGHTGFALPQAAPALKTYLGARKLVVKNLKQQQTPAVDDYYTRAYNDLESALQDIFQGRQPRQPLDRLYRHVESICRRDESAKLFKILQSRCDGYVREEVLPKVMAKDNGSEIDMVRIVHQYWKDWSRKAGKDHDLNDVTITSFRRVIYGPRHSDGPLAGRKDELPGLKVMRGMLQLVTLDRAGDRTFDGPLLKDAVKMLHVFNVYGKEFEEPLLADSVRYFEAFALEKSENYDLKDYVASVRALINREDMRCNVYNFDSTTKRELMSDIQRIAIQDHTDKLLDVTEVGRLIGEADIESLKGLYELLRMTGQHMDLRGPWEEYAIASGSKIISDTERGDEMVVLLLELQRKLLNIIRDAFGGNDDFRKNMRDAFCRFMNDKAAKNTSTDVGERVAKYIDMLLRGGLKALPPSLMGDYKDRTETERADVASAGDEDAELNRQLDNGLELFRFIQGKDVFEAFYKRDLARRLLMARSASQDAERTMLAKLKVECGSQFTHNLEQMFKDQEVGKEELAAYKEWRRSSDRANKLSKIDLNVNVLSASAWPSYPDDPAVALPAGVLENLQHFEQYYKNKHEGRKLTWKHSLSQCVIKATFPRGTKELVMSAHQAAVLAIFNSVEIDEPLSYEEIEKASGLSGDLLQRTLQSLACGKARVLAKAPKGREVGKEDTFTVNKGFTDPKIRIKINQIQLKETKAENKETHERVAADRQFETQAAIVRIMKSRKTLPHAQLVAEVIEQTRRRGALEPAEIKANIEKLIDKEYIEREGGNYVYMA</sequence>
<dbReference type="FunFam" id="1.10.10.10:FF:000014">
    <property type="entry name" value="Cullin 1"/>
    <property type="match status" value="1"/>
</dbReference>
<feature type="compositionally biased region" description="Basic and acidic residues" evidence="6">
    <location>
        <begin position="110"/>
        <end position="121"/>
    </location>
</feature>
<dbReference type="PANTHER" id="PTHR11932">
    <property type="entry name" value="CULLIN"/>
    <property type="match status" value="1"/>
</dbReference>
<evidence type="ECO:0000313" key="8">
    <source>
        <dbReference type="EMBL" id="ELQ42028.1"/>
    </source>
</evidence>
<keyword evidence="3" id="KW-0832">Ubl conjugation</keyword>
<dbReference type="InterPro" id="IPR036390">
    <property type="entry name" value="WH_DNA-bd_sf"/>
</dbReference>
<reference evidence="8" key="1">
    <citation type="journal article" date="2012" name="PLoS Genet.">
        <title>Comparative analysis of the genomes of two field isolates of the rice blast fungus Magnaporthe oryzae.</title>
        <authorList>
            <person name="Xue M."/>
            <person name="Yang J."/>
            <person name="Li Z."/>
            <person name="Hu S."/>
            <person name="Yao N."/>
            <person name="Dean R.A."/>
            <person name="Zhao W."/>
            <person name="Shen M."/>
            <person name="Zhang H."/>
            <person name="Li C."/>
            <person name="Liu L."/>
            <person name="Cao L."/>
            <person name="Xu X."/>
            <person name="Xing Y."/>
            <person name="Hsiang T."/>
            <person name="Zhang Z."/>
            <person name="Xu J.R."/>
            <person name="Peng Y.L."/>
        </authorList>
    </citation>
    <scope>NUCLEOTIDE SEQUENCE</scope>
    <source>
        <strain evidence="8">Y34</strain>
    </source>
</reference>
<dbReference type="InterPro" id="IPR019559">
    <property type="entry name" value="Cullin_neddylation_domain"/>
</dbReference>
<evidence type="ECO:0000256" key="5">
    <source>
        <dbReference type="RuleBase" id="RU003829"/>
    </source>
</evidence>
<dbReference type="InterPro" id="IPR036317">
    <property type="entry name" value="Cullin_homology_sf"/>
</dbReference>
<evidence type="ECO:0000256" key="4">
    <source>
        <dbReference type="PROSITE-ProRule" id="PRU00330"/>
    </source>
</evidence>
<protein>
    <submittedName>
        <fullName evidence="8">Cullin-4B</fullName>
    </submittedName>
</protein>
<evidence type="ECO:0000256" key="3">
    <source>
        <dbReference type="ARBA" id="ARBA00022843"/>
    </source>
</evidence>
<comment type="similarity">
    <text evidence="1 4 5">Belongs to the cullin family.</text>
</comment>
<dbReference type="EMBL" id="JH793764">
    <property type="protein sequence ID" value="ELQ42028.1"/>
    <property type="molecule type" value="Genomic_DNA"/>
</dbReference>
<feature type="region of interest" description="Disordered" evidence="6">
    <location>
        <begin position="78"/>
        <end position="131"/>
    </location>
</feature>
<proteinExistence type="inferred from homology"/>
<dbReference type="PROSITE" id="PS50069">
    <property type="entry name" value="CULLIN_2"/>
    <property type="match status" value="1"/>
</dbReference>
<dbReference type="AlphaFoldDB" id="A0AA97P4T3"/>
<dbReference type="Pfam" id="PF10557">
    <property type="entry name" value="Cullin_Nedd8"/>
    <property type="match status" value="1"/>
</dbReference>
<accession>A0AA97P4T3</accession>
<dbReference type="InterPro" id="IPR001373">
    <property type="entry name" value="Cullin_N"/>
</dbReference>
<evidence type="ECO:0000256" key="6">
    <source>
        <dbReference type="SAM" id="MobiDB-lite"/>
    </source>
</evidence>
<dbReference type="SMART" id="SM00182">
    <property type="entry name" value="CULLIN"/>
    <property type="match status" value="1"/>
</dbReference>
<dbReference type="Gene3D" id="1.20.1310.10">
    <property type="entry name" value="Cullin Repeats"/>
    <property type="match status" value="4"/>
</dbReference>
<dbReference type="InterPro" id="IPR016159">
    <property type="entry name" value="Cullin_repeat-like_dom_sf"/>
</dbReference>
<dbReference type="InterPro" id="IPR036388">
    <property type="entry name" value="WH-like_DNA-bd_sf"/>
</dbReference>